<dbReference type="Proteomes" id="UP000261620">
    <property type="component" value="Unplaced"/>
</dbReference>
<dbReference type="PANTHER" id="PTHR23249">
    <property type="entry name" value="TRAFFICKING PROTEIN PARTICLE COMPLEX SUBUNIT"/>
    <property type="match status" value="1"/>
</dbReference>
<dbReference type="GO" id="GO:0030008">
    <property type="term" value="C:TRAPP complex"/>
    <property type="evidence" value="ECO:0007669"/>
    <property type="project" value="UniProtKB-UniRule"/>
</dbReference>
<comment type="subunit">
    <text evidence="6">Part of the multisubunit transport protein particle (TRAPP) complex.</text>
</comment>
<dbReference type="Gene3D" id="3.30.450.70">
    <property type="match status" value="1"/>
</dbReference>
<accession>A0A3Q3VZ62</accession>
<comment type="similarity">
    <text evidence="5">Belongs to the TRAPP small subunits family. BET5 subfamily.</text>
</comment>
<reference evidence="7" key="2">
    <citation type="submission" date="2025-09" db="UniProtKB">
        <authorList>
            <consortium name="Ensembl"/>
        </authorList>
    </citation>
    <scope>IDENTIFICATION</scope>
</reference>
<dbReference type="GO" id="GO:0006888">
    <property type="term" value="P:endoplasmic reticulum to Golgi vesicle-mediated transport"/>
    <property type="evidence" value="ECO:0007669"/>
    <property type="project" value="UniProtKB-UniRule"/>
</dbReference>
<dbReference type="PANTHER" id="PTHR23249:SF16">
    <property type="entry name" value="TRAFFICKING PROTEIN PARTICLE COMPLEX SUBUNIT 1"/>
    <property type="match status" value="1"/>
</dbReference>
<evidence type="ECO:0000256" key="1">
    <source>
        <dbReference type="ARBA" id="ARBA00022448"/>
    </source>
</evidence>
<protein>
    <recommendedName>
        <fullName evidence="6">Trafficking protein particle complex subunit</fullName>
    </recommendedName>
</protein>
<comment type="subcellular location">
    <subcellularLocation>
        <location evidence="6">Endoplasmic reticulum</location>
    </subcellularLocation>
    <subcellularLocation>
        <location evidence="6">Golgi apparatus</location>
        <location evidence="6">cis-Golgi network</location>
    </subcellularLocation>
</comment>
<reference evidence="7" key="1">
    <citation type="submission" date="2025-08" db="UniProtKB">
        <authorList>
            <consortium name="Ensembl"/>
        </authorList>
    </citation>
    <scope>IDENTIFICATION</scope>
</reference>
<dbReference type="GO" id="GO:0005783">
    <property type="term" value="C:endoplasmic reticulum"/>
    <property type="evidence" value="ECO:0007669"/>
    <property type="project" value="UniProtKB-SubCell"/>
</dbReference>
<keyword evidence="8" id="KW-1185">Reference proteome</keyword>
<organism evidence="7 8">
    <name type="scientific">Mola mola</name>
    <name type="common">Ocean sunfish</name>
    <name type="synonym">Tetraodon mola</name>
    <dbReference type="NCBI Taxonomy" id="94237"/>
    <lineage>
        <taxon>Eukaryota</taxon>
        <taxon>Metazoa</taxon>
        <taxon>Chordata</taxon>
        <taxon>Craniata</taxon>
        <taxon>Vertebrata</taxon>
        <taxon>Euteleostomi</taxon>
        <taxon>Actinopterygii</taxon>
        <taxon>Neopterygii</taxon>
        <taxon>Teleostei</taxon>
        <taxon>Neoteleostei</taxon>
        <taxon>Acanthomorphata</taxon>
        <taxon>Eupercaria</taxon>
        <taxon>Tetraodontiformes</taxon>
        <taxon>Molidae</taxon>
        <taxon>Mola</taxon>
    </lineage>
</organism>
<dbReference type="Ensembl" id="ENSMMOT00000001438.1">
    <property type="protein sequence ID" value="ENSMMOP00000001409.1"/>
    <property type="gene ID" value="ENSMMOG00000000883.1"/>
</dbReference>
<keyword evidence="4 6" id="KW-0333">Golgi apparatus</keyword>
<name>A0A3Q3VZ62_MOLML</name>
<evidence type="ECO:0000256" key="5">
    <source>
        <dbReference type="ARBA" id="ARBA00038167"/>
    </source>
</evidence>
<evidence type="ECO:0000256" key="4">
    <source>
        <dbReference type="ARBA" id="ARBA00023034"/>
    </source>
</evidence>
<dbReference type="GO" id="GO:0005794">
    <property type="term" value="C:Golgi apparatus"/>
    <property type="evidence" value="ECO:0007669"/>
    <property type="project" value="UniProtKB-SubCell"/>
</dbReference>
<evidence type="ECO:0000313" key="7">
    <source>
        <dbReference type="Ensembl" id="ENSMMOP00000001409.1"/>
    </source>
</evidence>
<dbReference type="AlphaFoldDB" id="A0A3Q3VZ62"/>
<dbReference type="SMART" id="SM01399">
    <property type="entry name" value="Sybindin"/>
    <property type="match status" value="1"/>
</dbReference>
<dbReference type="Pfam" id="PF04099">
    <property type="entry name" value="Sybindin"/>
    <property type="match status" value="1"/>
</dbReference>
<dbReference type="STRING" id="94237.ENSMMOP00000001409"/>
<evidence type="ECO:0000313" key="8">
    <source>
        <dbReference type="Proteomes" id="UP000261620"/>
    </source>
</evidence>
<keyword evidence="3 6" id="KW-0931">ER-Golgi transport</keyword>
<dbReference type="SUPFAM" id="SSF64356">
    <property type="entry name" value="SNARE-like"/>
    <property type="match status" value="1"/>
</dbReference>
<proteinExistence type="inferred from homology"/>
<evidence type="ECO:0000256" key="3">
    <source>
        <dbReference type="ARBA" id="ARBA00022892"/>
    </source>
</evidence>
<dbReference type="InterPro" id="IPR011012">
    <property type="entry name" value="Longin-like_dom_sf"/>
</dbReference>
<keyword evidence="2 6" id="KW-0256">Endoplasmic reticulum</keyword>
<sequence>MMVHNLKQVGLTKEEEFKLMYAILFSSHSFISQMCPVDLKEGMYCFYYYEMPSGLSFFLNTDLSINLYVEYVVKNPVWVPSHSLDSELFSSRLDTFVRVLPYHSLRVLLNIHSSVYWGGFGSDGSAVVQ</sequence>
<evidence type="ECO:0000256" key="2">
    <source>
        <dbReference type="ARBA" id="ARBA00022824"/>
    </source>
</evidence>
<evidence type="ECO:0000256" key="6">
    <source>
        <dbReference type="RuleBase" id="RU366065"/>
    </source>
</evidence>
<dbReference type="InterPro" id="IPR007233">
    <property type="entry name" value="TRAPPC"/>
</dbReference>
<keyword evidence="1 6" id="KW-0813">Transport</keyword>